<dbReference type="PANTHER" id="PTHR12137:SF54">
    <property type="entry name" value="CARBOHYDRATE SULFOTRANSFERASE"/>
    <property type="match status" value="1"/>
</dbReference>
<reference evidence="11 12" key="1">
    <citation type="submission" date="2024-05" db="EMBL/GenBank/DDBJ databases">
        <authorList>
            <person name="Wallberg A."/>
        </authorList>
    </citation>
    <scope>NUCLEOTIDE SEQUENCE [LARGE SCALE GENOMIC DNA]</scope>
</reference>
<comment type="caution">
    <text evidence="11">The sequence shown here is derived from an EMBL/GenBank/DDBJ whole genome shotgun (WGS) entry which is preliminary data.</text>
</comment>
<evidence type="ECO:0000256" key="10">
    <source>
        <dbReference type="SAM" id="MobiDB-lite"/>
    </source>
</evidence>
<evidence type="ECO:0000256" key="6">
    <source>
        <dbReference type="ARBA" id="ARBA00023034"/>
    </source>
</evidence>
<evidence type="ECO:0000256" key="8">
    <source>
        <dbReference type="ARBA" id="ARBA00023180"/>
    </source>
</evidence>
<protein>
    <recommendedName>
        <fullName evidence="9">Carbohydrate sulfotransferase</fullName>
        <ecNumber evidence="9">2.8.2.-</ecNumber>
    </recommendedName>
</protein>
<organism evidence="11 12">
    <name type="scientific">Meganyctiphanes norvegica</name>
    <name type="common">Northern krill</name>
    <name type="synonym">Thysanopoda norvegica</name>
    <dbReference type="NCBI Taxonomy" id="48144"/>
    <lineage>
        <taxon>Eukaryota</taxon>
        <taxon>Metazoa</taxon>
        <taxon>Ecdysozoa</taxon>
        <taxon>Arthropoda</taxon>
        <taxon>Crustacea</taxon>
        <taxon>Multicrustacea</taxon>
        <taxon>Malacostraca</taxon>
        <taxon>Eumalacostraca</taxon>
        <taxon>Eucarida</taxon>
        <taxon>Euphausiacea</taxon>
        <taxon>Euphausiidae</taxon>
        <taxon>Meganyctiphanes</taxon>
    </lineage>
</organism>
<evidence type="ECO:0000256" key="7">
    <source>
        <dbReference type="ARBA" id="ARBA00023136"/>
    </source>
</evidence>
<evidence type="ECO:0000313" key="11">
    <source>
        <dbReference type="EMBL" id="CAL4109401.1"/>
    </source>
</evidence>
<evidence type="ECO:0000256" key="5">
    <source>
        <dbReference type="ARBA" id="ARBA00022989"/>
    </source>
</evidence>
<evidence type="ECO:0000256" key="1">
    <source>
        <dbReference type="ARBA" id="ARBA00004323"/>
    </source>
</evidence>
<evidence type="ECO:0000313" key="12">
    <source>
        <dbReference type="Proteomes" id="UP001497623"/>
    </source>
</evidence>
<evidence type="ECO:0000256" key="9">
    <source>
        <dbReference type="RuleBase" id="RU364020"/>
    </source>
</evidence>
<name>A0AAV2QZS4_MEGNR</name>
<dbReference type="InterPro" id="IPR018011">
    <property type="entry name" value="Carb_sulfotrans_8-10"/>
</dbReference>
<dbReference type="Gene3D" id="3.40.50.300">
    <property type="entry name" value="P-loop containing nucleotide triphosphate hydrolases"/>
    <property type="match status" value="1"/>
</dbReference>
<dbReference type="EC" id="2.8.2.-" evidence="9"/>
<feature type="non-terminal residue" evidence="11">
    <location>
        <position position="183"/>
    </location>
</feature>
<comment type="subcellular location">
    <subcellularLocation>
        <location evidence="1 9">Golgi apparatus membrane</location>
        <topology evidence="1 9">Single-pass type II membrane protein</topology>
    </subcellularLocation>
</comment>
<keyword evidence="3 9" id="KW-0808">Transferase</keyword>
<dbReference type="GO" id="GO:0008146">
    <property type="term" value="F:sulfotransferase activity"/>
    <property type="evidence" value="ECO:0007669"/>
    <property type="project" value="InterPro"/>
</dbReference>
<proteinExistence type="inferred from homology"/>
<keyword evidence="4" id="KW-0812">Transmembrane</keyword>
<feature type="non-terminal residue" evidence="11">
    <location>
        <position position="1"/>
    </location>
</feature>
<dbReference type="AlphaFoldDB" id="A0AAV2QZS4"/>
<keyword evidence="7" id="KW-0472">Membrane</keyword>
<gene>
    <name evidence="11" type="ORF">MNOR_LOCUS19101</name>
</gene>
<dbReference type="InterPro" id="IPR005331">
    <property type="entry name" value="Sulfotransferase"/>
</dbReference>
<keyword evidence="8 9" id="KW-0325">Glycoprotein</keyword>
<dbReference type="PANTHER" id="PTHR12137">
    <property type="entry name" value="CARBOHYDRATE SULFOTRANSFERASE"/>
    <property type="match status" value="1"/>
</dbReference>
<evidence type="ECO:0000256" key="2">
    <source>
        <dbReference type="ARBA" id="ARBA00006339"/>
    </source>
</evidence>
<dbReference type="EMBL" id="CAXKWB010014000">
    <property type="protein sequence ID" value="CAL4109401.1"/>
    <property type="molecule type" value="Genomic_DNA"/>
</dbReference>
<comment type="similarity">
    <text evidence="2 9">Belongs to the sulfotransferase 2 family.</text>
</comment>
<keyword evidence="6 9" id="KW-0333">Golgi apparatus</keyword>
<dbReference type="Proteomes" id="UP001497623">
    <property type="component" value="Unassembled WGS sequence"/>
</dbReference>
<evidence type="ECO:0000256" key="3">
    <source>
        <dbReference type="ARBA" id="ARBA00022679"/>
    </source>
</evidence>
<dbReference type="InterPro" id="IPR027417">
    <property type="entry name" value="P-loop_NTPase"/>
</dbReference>
<keyword evidence="9" id="KW-0735">Signal-anchor</keyword>
<keyword evidence="12" id="KW-1185">Reference proteome</keyword>
<keyword evidence="5" id="KW-1133">Transmembrane helix</keyword>
<dbReference type="GO" id="GO:0000139">
    <property type="term" value="C:Golgi membrane"/>
    <property type="evidence" value="ECO:0007669"/>
    <property type="project" value="UniProtKB-SubCell"/>
</dbReference>
<sequence>ISDMSAILSKASKVLTVRHPLDRLVSAYRDKFNDGKPKSWGSGKARQISFGGFLKKVVKDHWSGDVNRHWSKMYGTCSPCHISYDYIMKTETYSEDLAYIVKKLGIKKVKPSYRRHGKGKPSMESSLSSDNPPLSASTLHYYKNIHIRVLAKLEKIYHIDMDMFGFEFPTNMMNAIDKYRAKK</sequence>
<keyword evidence="9" id="KW-0119">Carbohydrate metabolism</keyword>
<accession>A0AAV2QZS4</accession>
<evidence type="ECO:0000256" key="4">
    <source>
        <dbReference type="ARBA" id="ARBA00022692"/>
    </source>
</evidence>
<dbReference type="Pfam" id="PF03567">
    <property type="entry name" value="Sulfotransfer_2"/>
    <property type="match status" value="1"/>
</dbReference>
<dbReference type="GO" id="GO:0016051">
    <property type="term" value="P:carbohydrate biosynthetic process"/>
    <property type="evidence" value="ECO:0007669"/>
    <property type="project" value="InterPro"/>
</dbReference>
<feature type="region of interest" description="Disordered" evidence="10">
    <location>
        <begin position="112"/>
        <end position="131"/>
    </location>
</feature>